<dbReference type="Pfam" id="PF08240">
    <property type="entry name" value="ADH_N"/>
    <property type="match status" value="1"/>
</dbReference>
<dbReference type="PANTHER" id="PTHR11695">
    <property type="entry name" value="ALCOHOL DEHYDROGENASE RELATED"/>
    <property type="match status" value="1"/>
</dbReference>
<keyword evidence="1" id="KW-0560">Oxidoreductase</keyword>
<dbReference type="InterPro" id="IPR050700">
    <property type="entry name" value="YIM1/Zinc_Alcohol_DH_Fams"/>
</dbReference>
<dbReference type="PANTHER" id="PTHR11695:SF294">
    <property type="entry name" value="RETICULON-4-INTERACTING PROTEIN 1, MITOCHONDRIAL"/>
    <property type="match status" value="1"/>
</dbReference>
<evidence type="ECO:0000313" key="3">
    <source>
        <dbReference type="EMBL" id="CAD8378118.1"/>
    </source>
</evidence>
<dbReference type="Gene3D" id="3.90.180.10">
    <property type="entry name" value="Medium-chain alcohol dehydrogenases, catalytic domain"/>
    <property type="match status" value="1"/>
</dbReference>
<dbReference type="InterPro" id="IPR013149">
    <property type="entry name" value="ADH-like_C"/>
</dbReference>
<dbReference type="AlphaFoldDB" id="A0A7S0AYE7"/>
<dbReference type="Gene3D" id="3.40.50.720">
    <property type="entry name" value="NAD(P)-binding Rossmann-like Domain"/>
    <property type="match status" value="1"/>
</dbReference>
<dbReference type="InterPro" id="IPR002364">
    <property type="entry name" value="Quin_OxRdtase/zeta-crystal_CS"/>
</dbReference>
<dbReference type="CDD" id="cd08267">
    <property type="entry name" value="MDR1"/>
    <property type="match status" value="1"/>
</dbReference>
<organism evidence="3">
    <name type="scientific">Minutocellus polymorphus</name>
    <dbReference type="NCBI Taxonomy" id="265543"/>
    <lineage>
        <taxon>Eukaryota</taxon>
        <taxon>Sar</taxon>
        <taxon>Stramenopiles</taxon>
        <taxon>Ochrophyta</taxon>
        <taxon>Bacillariophyta</taxon>
        <taxon>Mediophyceae</taxon>
        <taxon>Cymatosirophycidae</taxon>
        <taxon>Cymatosirales</taxon>
        <taxon>Cymatosiraceae</taxon>
        <taxon>Minutocellus</taxon>
    </lineage>
</organism>
<dbReference type="PROSITE" id="PS01162">
    <property type="entry name" value="QOR_ZETA_CRYSTAL"/>
    <property type="match status" value="1"/>
</dbReference>
<dbReference type="Pfam" id="PF00107">
    <property type="entry name" value="ADH_zinc_N"/>
    <property type="match status" value="1"/>
</dbReference>
<reference evidence="3" key="1">
    <citation type="submission" date="2021-01" db="EMBL/GenBank/DDBJ databases">
        <authorList>
            <person name="Corre E."/>
            <person name="Pelletier E."/>
            <person name="Niang G."/>
            <person name="Scheremetjew M."/>
            <person name="Finn R."/>
            <person name="Kale V."/>
            <person name="Holt S."/>
            <person name="Cochrane G."/>
            <person name="Meng A."/>
            <person name="Brown T."/>
            <person name="Cohen L."/>
        </authorList>
    </citation>
    <scope>NUCLEOTIDE SEQUENCE</scope>
    <source>
        <strain evidence="3">CCMP3303</strain>
    </source>
</reference>
<dbReference type="InterPro" id="IPR011032">
    <property type="entry name" value="GroES-like_sf"/>
</dbReference>
<sequence>MKCILIPKHGEDIDNLLTFSDNFPQPARKPGQVLVKVQACALAPGDIRVMKGHCDYFQSPRGFPYIPGGDISGIVQEADEKSRFKRGDRVLCMFEIPRPLDGLAEYACVKEHLVEKIPDDMSFTDAAALTSSALASHNACESFVKPGDRVLILGGSGGCGTFLIQMAKNKGASYVATTSSDSELVKSLGADECINYHKEKFWQITKFKEDPFDIIIDLGVGRYEAYSMAKNSGVLKAGKDGGRYLTFIGDEPNMEIHNPWQTIKYIFSFSSRICWTRLWPFVPRYCNLADGLEVKPGRFAKIIDMKLRVVIDPHSTDNTLDLGGVKRAFHVMDKRAGHGKVVVQVAST</sequence>
<dbReference type="InterPro" id="IPR020843">
    <property type="entry name" value="ER"/>
</dbReference>
<evidence type="ECO:0000256" key="1">
    <source>
        <dbReference type="ARBA" id="ARBA00023002"/>
    </source>
</evidence>
<protein>
    <recommendedName>
        <fullName evidence="2">Enoyl reductase (ER) domain-containing protein</fullName>
    </recommendedName>
</protein>
<name>A0A7S0AYE7_9STRA</name>
<dbReference type="InterPro" id="IPR036291">
    <property type="entry name" value="NAD(P)-bd_dom_sf"/>
</dbReference>
<dbReference type="EMBL" id="HBEJ01016894">
    <property type="protein sequence ID" value="CAD8378118.1"/>
    <property type="molecule type" value="Transcribed_RNA"/>
</dbReference>
<dbReference type="SMART" id="SM00829">
    <property type="entry name" value="PKS_ER"/>
    <property type="match status" value="1"/>
</dbReference>
<proteinExistence type="predicted"/>
<feature type="domain" description="Enoyl reductase (ER)" evidence="2">
    <location>
        <begin position="11"/>
        <end position="343"/>
    </location>
</feature>
<dbReference type="SUPFAM" id="SSF51735">
    <property type="entry name" value="NAD(P)-binding Rossmann-fold domains"/>
    <property type="match status" value="1"/>
</dbReference>
<evidence type="ECO:0000259" key="2">
    <source>
        <dbReference type="SMART" id="SM00829"/>
    </source>
</evidence>
<accession>A0A7S0AYE7</accession>
<dbReference type="GO" id="GO:0016491">
    <property type="term" value="F:oxidoreductase activity"/>
    <property type="evidence" value="ECO:0007669"/>
    <property type="project" value="UniProtKB-KW"/>
</dbReference>
<gene>
    <name evidence="3" type="ORF">MPOL1434_LOCUS9869</name>
</gene>
<dbReference type="InterPro" id="IPR013154">
    <property type="entry name" value="ADH-like_N"/>
</dbReference>
<dbReference type="GO" id="GO:0008270">
    <property type="term" value="F:zinc ion binding"/>
    <property type="evidence" value="ECO:0007669"/>
    <property type="project" value="InterPro"/>
</dbReference>
<dbReference type="SUPFAM" id="SSF50129">
    <property type="entry name" value="GroES-like"/>
    <property type="match status" value="1"/>
</dbReference>